<feature type="region of interest" description="Disordered" evidence="4">
    <location>
        <begin position="318"/>
        <end position="341"/>
    </location>
</feature>
<dbReference type="Proteomes" id="UP000642070">
    <property type="component" value="Unassembled WGS sequence"/>
</dbReference>
<dbReference type="CDD" id="cd00397">
    <property type="entry name" value="DNA_BRE_C"/>
    <property type="match status" value="1"/>
</dbReference>
<gene>
    <name evidence="7" type="ORF">GCM10007977_024890</name>
</gene>
<keyword evidence="2" id="KW-0233">DNA recombination</keyword>
<dbReference type="GO" id="GO:0006310">
    <property type="term" value="P:DNA recombination"/>
    <property type="evidence" value="ECO:0007669"/>
    <property type="project" value="UniProtKB-KW"/>
</dbReference>
<evidence type="ECO:0000259" key="5">
    <source>
        <dbReference type="PROSITE" id="PS51898"/>
    </source>
</evidence>
<evidence type="ECO:0000259" key="6">
    <source>
        <dbReference type="PROSITE" id="PS51900"/>
    </source>
</evidence>
<comment type="caution">
    <text evidence="7">The sequence shown here is derived from an EMBL/GenBank/DDBJ whole genome shotgun (WGS) entry which is preliminary data.</text>
</comment>
<dbReference type="EMBL" id="BMPI01000010">
    <property type="protein sequence ID" value="GGM22730.1"/>
    <property type="molecule type" value="Genomic_DNA"/>
</dbReference>
<feature type="domain" description="Tyr recombinase" evidence="5">
    <location>
        <begin position="134"/>
        <end position="330"/>
    </location>
</feature>
<reference evidence="7" key="2">
    <citation type="submission" date="2020-09" db="EMBL/GenBank/DDBJ databases">
        <authorList>
            <person name="Sun Q."/>
            <person name="Ohkuma M."/>
        </authorList>
    </citation>
    <scope>NUCLEOTIDE SEQUENCE</scope>
    <source>
        <strain evidence="7">JCM 19831</strain>
    </source>
</reference>
<dbReference type="PANTHER" id="PTHR30349:SF81">
    <property type="entry name" value="TYROSINE RECOMBINASE XERC"/>
    <property type="match status" value="1"/>
</dbReference>
<keyword evidence="1 3" id="KW-0238">DNA-binding</keyword>
<dbReference type="InterPro" id="IPR044068">
    <property type="entry name" value="CB"/>
</dbReference>
<dbReference type="PROSITE" id="PS51898">
    <property type="entry name" value="TYR_RECOMBINASE"/>
    <property type="match status" value="1"/>
</dbReference>
<evidence type="ECO:0000256" key="3">
    <source>
        <dbReference type="PROSITE-ProRule" id="PRU01248"/>
    </source>
</evidence>
<evidence type="ECO:0000256" key="1">
    <source>
        <dbReference type="ARBA" id="ARBA00023125"/>
    </source>
</evidence>
<dbReference type="GO" id="GO:0003677">
    <property type="term" value="F:DNA binding"/>
    <property type="evidence" value="ECO:0007669"/>
    <property type="project" value="UniProtKB-UniRule"/>
</dbReference>
<protein>
    <recommendedName>
        <fullName evidence="9">Site-specific recombinase XerD</fullName>
    </recommendedName>
</protein>
<accession>A0A917WR58</accession>
<feature type="domain" description="Core-binding (CB)" evidence="6">
    <location>
        <begin position="17"/>
        <end position="113"/>
    </location>
</feature>
<reference evidence="7" key="1">
    <citation type="journal article" date="2014" name="Int. J. Syst. Evol. Microbiol.">
        <title>Complete genome sequence of Corynebacterium casei LMG S-19264T (=DSM 44701T), isolated from a smear-ripened cheese.</title>
        <authorList>
            <consortium name="US DOE Joint Genome Institute (JGI-PGF)"/>
            <person name="Walter F."/>
            <person name="Albersmeier A."/>
            <person name="Kalinowski J."/>
            <person name="Ruckert C."/>
        </authorList>
    </citation>
    <scope>NUCLEOTIDE SEQUENCE</scope>
    <source>
        <strain evidence="7">JCM 19831</strain>
    </source>
</reference>
<proteinExistence type="predicted"/>
<evidence type="ECO:0000256" key="2">
    <source>
        <dbReference type="ARBA" id="ARBA00023172"/>
    </source>
</evidence>
<dbReference type="SUPFAM" id="SSF56349">
    <property type="entry name" value="DNA breaking-rejoining enzymes"/>
    <property type="match status" value="1"/>
</dbReference>
<feature type="compositionally biased region" description="Basic and acidic residues" evidence="4">
    <location>
        <begin position="330"/>
        <end position="341"/>
    </location>
</feature>
<evidence type="ECO:0000313" key="8">
    <source>
        <dbReference type="Proteomes" id="UP000642070"/>
    </source>
</evidence>
<dbReference type="RefSeq" id="WP_190249941.1">
    <property type="nucleotide sequence ID" value="NZ_BMPI01000010.1"/>
</dbReference>
<evidence type="ECO:0008006" key="9">
    <source>
        <dbReference type="Google" id="ProtNLM"/>
    </source>
</evidence>
<dbReference type="AlphaFoldDB" id="A0A917WR58"/>
<organism evidence="7 8">
    <name type="scientific">Dactylosporangium sucinum</name>
    <dbReference type="NCBI Taxonomy" id="1424081"/>
    <lineage>
        <taxon>Bacteria</taxon>
        <taxon>Bacillati</taxon>
        <taxon>Actinomycetota</taxon>
        <taxon>Actinomycetes</taxon>
        <taxon>Micromonosporales</taxon>
        <taxon>Micromonosporaceae</taxon>
        <taxon>Dactylosporangium</taxon>
    </lineage>
</organism>
<evidence type="ECO:0000256" key="4">
    <source>
        <dbReference type="SAM" id="MobiDB-lite"/>
    </source>
</evidence>
<dbReference type="InterPro" id="IPR013762">
    <property type="entry name" value="Integrase-like_cat_sf"/>
</dbReference>
<dbReference type="GO" id="GO:0015074">
    <property type="term" value="P:DNA integration"/>
    <property type="evidence" value="ECO:0007669"/>
    <property type="project" value="InterPro"/>
</dbReference>
<evidence type="ECO:0000313" key="7">
    <source>
        <dbReference type="EMBL" id="GGM22730.1"/>
    </source>
</evidence>
<dbReference type="Pfam" id="PF00589">
    <property type="entry name" value="Phage_integrase"/>
    <property type="match status" value="1"/>
</dbReference>
<dbReference type="InterPro" id="IPR050090">
    <property type="entry name" value="Tyrosine_recombinase_XerCD"/>
</dbReference>
<keyword evidence="8" id="KW-1185">Reference proteome</keyword>
<sequence>MGELITLASRRSGPAGPTLATATDAYLDAHISAGAWSAGTAVKYRQTLTALTTPPRRRADAPCLPPRAALADLDTNTGRAELREVFDDRFGSLAPTTRTRHQATLSSAVTWWRGRGWLHTDPTDGWVRPKITVDRTRALTRSQVAAALGLDVDLRERTLRQLLYDTAARASEILNLNIEDLDLANKRAKVVGKGGDEEWVHWSTRTAHLLPRLIASRRRGPLFLAGRLPTRAVPTADLCPETGRARLSYRRAEEQFEADTRALAHPDASPEELADLDGWTLHQLRHSALTHEAEDGTNTPLLLARSRHASMRSLERYARPGPDAVAAHVARRDPDARRKRP</sequence>
<dbReference type="PANTHER" id="PTHR30349">
    <property type="entry name" value="PHAGE INTEGRASE-RELATED"/>
    <property type="match status" value="1"/>
</dbReference>
<dbReference type="InterPro" id="IPR011010">
    <property type="entry name" value="DNA_brk_join_enz"/>
</dbReference>
<name>A0A917WR58_9ACTN</name>
<dbReference type="PROSITE" id="PS51900">
    <property type="entry name" value="CB"/>
    <property type="match status" value="1"/>
</dbReference>
<dbReference type="InterPro" id="IPR002104">
    <property type="entry name" value="Integrase_catalytic"/>
</dbReference>
<dbReference type="Gene3D" id="1.10.443.10">
    <property type="entry name" value="Intergrase catalytic core"/>
    <property type="match status" value="1"/>
</dbReference>